<feature type="domain" description="Plastocyanin-like" evidence="4">
    <location>
        <begin position="51"/>
        <end position="158"/>
    </location>
</feature>
<proteinExistence type="inferred from homology"/>
<dbReference type="InterPro" id="IPR045087">
    <property type="entry name" value="Cu-oxidase_fam"/>
</dbReference>
<gene>
    <name evidence="5" type="ORF">B0I35DRAFT_492912</name>
</gene>
<dbReference type="InterPro" id="IPR011706">
    <property type="entry name" value="Cu-oxidase_C"/>
</dbReference>
<name>A0A8K0SJJ1_9HYPO</name>
<evidence type="ECO:0000256" key="1">
    <source>
        <dbReference type="ARBA" id="ARBA00010609"/>
    </source>
</evidence>
<dbReference type="Gene3D" id="2.60.40.420">
    <property type="entry name" value="Cupredoxins - blue copper proteins"/>
    <property type="match status" value="3"/>
</dbReference>
<dbReference type="PANTHER" id="PTHR48267">
    <property type="entry name" value="CUPREDOXIN SUPERFAMILY PROTEIN"/>
    <property type="match status" value="1"/>
</dbReference>
<dbReference type="Pfam" id="PF07731">
    <property type="entry name" value="Cu-oxidase_2"/>
    <property type="match status" value="1"/>
</dbReference>
<dbReference type="GO" id="GO:0005507">
    <property type="term" value="F:copper ion binding"/>
    <property type="evidence" value="ECO:0007669"/>
    <property type="project" value="InterPro"/>
</dbReference>
<dbReference type="GO" id="GO:0016491">
    <property type="term" value="F:oxidoreductase activity"/>
    <property type="evidence" value="ECO:0007669"/>
    <property type="project" value="InterPro"/>
</dbReference>
<dbReference type="EMBL" id="JAGPNK010000018">
    <property type="protein sequence ID" value="KAH7305527.1"/>
    <property type="molecule type" value="Genomic_DNA"/>
</dbReference>
<sequence length="534" mass="60394">MAQISPVLPFYEKRLPIPPQKQPELTTTNPETGGPVQYYEVEIKPFTQEIYEGMPAQFTGYDGISPGPTFIVPRGTEAIVRFVNNGLNETSVHLHGSYSRAPFDGWAEDVTQPGEYKDYYYPNQQSGRMLWYHDHAMHITAQNAYRGLAGAYILHDEAEDALNLPSGYGEFDIPLILSSKQYNEDGTLFDFGTVAGAWYGDVPHVNGIPWPFMDVEPRKYRFRFLNAAISRNFGLYFTESTGDEDSKIPFHVIASDAGLLERPVETSDLRAALAERWEIVFDFTEFTGQTIDLRNVPSISNLGTEISFENMDKIMRFNVAAETSAADNSVLPETLREVPFPTPTTADPTHSFLFARTNNQWTINGVGFSDPVNRLLANVSVGTVERWELSNTSPFWSHPIHIHLIDMRIVSRSSGRVEEYETAGLKDVVWLAKDETAVVEAHYAPWAGVYMFHCHNLIHEDDDMMAAFNTTVLPELGYNQTTYIDPMEAEWRSKPMGASDFSTRSGQFTEDEIIERIQFMTSFRPYENAEAESN</sequence>
<keyword evidence="6" id="KW-1185">Reference proteome</keyword>
<dbReference type="Proteomes" id="UP000813444">
    <property type="component" value="Unassembled WGS sequence"/>
</dbReference>
<dbReference type="InterPro" id="IPR011707">
    <property type="entry name" value="Cu-oxidase-like_N"/>
</dbReference>
<comment type="similarity">
    <text evidence="1">Belongs to the multicopper oxidase family.</text>
</comment>
<evidence type="ECO:0008006" key="7">
    <source>
        <dbReference type="Google" id="ProtNLM"/>
    </source>
</evidence>
<evidence type="ECO:0000259" key="3">
    <source>
        <dbReference type="Pfam" id="PF07731"/>
    </source>
</evidence>
<evidence type="ECO:0000313" key="6">
    <source>
        <dbReference type="Proteomes" id="UP000813444"/>
    </source>
</evidence>
<evidence type="ECO:0000256" key="2">
    <source>
        <dbReference type="ARBA" id="ARBA00023008"/>
    </source>
</evidence>
<dbReference type="Pfam" id="PF07732">
    <property type="entry name" value="Cu-oxidase_3"/>
    <property type="match status" value="1"/>
</dbReference>
<dbReference type="OrthoDB" id="262547at2759"/>
<dbReference type="AlphaFoldDB" id="A0A8K0SJJ1"/>
<keyword evidence="2" id="KW-0186">Copper</keyword>
<reference evidence="5" key="1">
    <citation type="journal article" date="2021" name="Nat. Commun.">
        <title>Genetic determinants of endophytism in the Arabidopsis root mycobiome.</title>
        <authorList>
            <person name="Mesny F."/>
            <person name="Miyauchi S."/>
            <person name="Thiergart T."/>
            <person name="Pickel B."/>
            <person name="Atanasova L."/>
            <person name="Karlsson M."/>
            <person name="Huettel B."/>
            <person name="Barry K.W."/>
            <person name="Haridas S."/>
            <person name="Chen C."/>
            <person name="Bauer D."/>
            <person name="Andreopoulos W."/>
            <person name="Pangilinan J."/>
            <person name="LaButti K."/>
            <person name="Riley R."/>
            <person name="Lipzen A."/>
            <person name="Clum A."/>
            <person name="Drula E."/>
            <person name="Henrissat B."/>
            <person name="Kohler A."/>
            <person name="Grigoriev I.V."/>
            <person name="Martin F.M."/>
            <person name="Hacquard S."/>
        </authorList>
    </citation>
    <scope>NUCLEOTIDE SEQUENCE</scope>
    <source>
        <strain evidence="5">MPI-CAGE-CH-0235</strain>
    </source>
</reference>
<protein>
    <recommendedName>
        <fullName evidence="7">Bilirubin oxidase</fullName>
    </recommendedName>
</protein>
<accession>A0A8K0SJJ1</accession>
<feature type="domain" description="Plastocyanin-like" evidence="3">
    <location>
        <begin position="351"/>
        <end position="470"/>
    </location>
</feature>
<dbReference type="InterPro" id="IPR008972">
    <property type="entry name" value="Cupredoxin"/>
</dbReference>
<dbReference type="CDD" id="cd13889">
    <property type="entry name" value="CuRO_3_BOD"/>
    <property type="match status" value="1"/>
</dbReference>
<dbReference type="PANTHER" id="PTHR48267:SF1">
    <property type="entry name" value="BILIRUBIN OXIDASE"/>
    <property type="match status" value="1"/>
</dbReference>
<evidence type="ECO:0000313" key="5">
    <source>
        <dbReference type="EMBL" id="KAH7305527.1"/>
    </source>
</evidence>
<dbReference type="SUPFAM" id="SSF49503">
    <property type="entry name" value="Cupredoxins"/>
    <property type="match status" value="3"/>
</dbReference>
<evidence type="ECO:0000259" key="4">
    <source>
        <dbReference type="Pfam" id="PF07732"/>
    </source>
</evidence>
<organism evidence="5 6">
    <name type="scientific">Stachybotrys elegans</name>
    <dbReference type="NCBI Taxonomy" id="80388"/>
    <lineage>
        <taxon>Eukaryota</taxon>
        <taxon>Fungi</taxon>
        <taxon>Dikarya</taxon>
        <taxon>Ascomycota</taxon>
        <taxon>Pezizomycotina</taxon>
        <taxon>Sordariomycetes</taxon>
        <taxon>Hypocreomycetidae</taxon>
        <taxon>Hypocreales</taxon>
        <taxon>Stachybotryaceae</taxon>
        <taxon>Stachybotrys</taxon>
    </lineage>
</organism>
<comment type="caution">
    <text evidence="5">The sequence shown here is derived from an EMBL/GenBank/DDBJ whole genome shotgun (WGS) entry which is preliminary data.</text>
</comment>